<dbReference type="CDD" id="cd16917">
    <property type="entry name" value="HATPase_UhpB-NarQ-NarX-like"/>
    <property type="match status" value="1"/>
</dbReference>
<dbReference type="PRINTS" id="PR00344">
    <property type="entry name" value="BCTRLSENSOR"/>
</dbReference>
<protein>
    <recommendedName>
        <fullName evidence="2">histidine kinase</fullName>
        <ecNumber evidence="2">2.7.13.3</ecNumber>
    </recommendedName>
</protein>
<evidence type="ECO:0000256" key="1">
    <source>
        <dbReference type="ARBA" id="ARBA00000085"/>
    </source>
</evidence>
<evidence type="ECO:0000256" key="6">
    <source>
        <dbReference type="SAM" id="MobiDB-lite"/>
    </source>
</evidence>
<dbReference type="InterPro" id="IPR036890">
    <property type="entry name" value="HATPase_C_sf"/>
</dbReference>
<evidence type="ECO:0000313" key="8">
    <source>
        <dbReference type="EMBL" id="MBB1243945.1"/>
    </source>
</evidence>
<evidence type="ECO:0000256" key="3">
    <source>
        <dbReference type="ARBA" id="ARBA00022679"/>
    </source>
</evidence>
<dbReference type="Pfam" id="PF02518">
    <property type="entry name" value="HATPase_c"/>
    <property type="match status" value="1"/>
</dbReference>
<dbReference type="InterPro" id="IPR003594">
    <property type="entry name" value="HATPase_dom"/>
</dbReference>
<feature type="region of interest" description="Disordered" evidence="6">
    <location>
        <begin position="1"/>
        <end position="162"/>
    </location>
</feature>
<feature type="domain" description="Histidine kinase" evidence="7">
    <location>
        <begin position="181"/>
        <end position="280"/>
    </location>
</feature>
<name>A0ABR6EG64_9ACTN</name>
<keyword evidence="4" id="KW-0418">Kinase</keyword>
<keyword evidence="5" id="KW-0902">Two-component regulatory system</keyword>
<dbReference type="SMART" id="SM00387">
    <property type="entry name" value="HATPase_c"/>
    <property type="match status" value="1"/>
</dbReference>
<sequence length="289" mass="29043">MVETTAGRSAAQAGRRPGGDEEVPDGDPDDRRAHGSMVGDPPGRTARSDAPDASVPRAGSDRPVEVVGDVEGAAVGVPQSGVGSGGPLRGPSHHGEEDARPGRGGATPEGARDRTRPPAAGPNEPEDEEAGSQSRTERLGATEGLGGTDDAEPVARRGGPEVRFHLSGDPVVLPTPVEVALLRIAQSALGNALSHADASRVELTLSYMVDPGEGEVVLDVVDDGVGFVPGELPPPGSAPGGAGFGLAAMRARAHALHGTFVVESAPDQGTAVAVTFPFSVAEDSGQAVP</sequence>
<keyword evidence="9" id="KW-1185">Reference proteome</keyword>
<proteinExistence type="predicted"/>
<dbReference type="EC" id="2.7.13.3" evidence="2"/>
<feature type="compositionally biased region" description="Basic and acidic residues" evidence="6">
    <location>
        <begin position="153"/>
        <end position="162"/>
    </location>
</feature>
<comment type="catalytic activity">
    <reaction evidence="1">
        <text>ATP + protein L-histidine = ADP + protein N-phospho-L-histidine.</text>
        <dbReference type="EC" id="2.7.13.3"/>
    </reaction>
</comment>
<feature type="compositionally biased region" description="Low complexity" evidence="6">
    <location>
        <begin position="65"/>
        <end position="81"/>
    </location>
</feature>
<accession>A0ABR6EG64</accession>
<dbReference type="PANTHER" id="PTHR24421">
    <property type="entry name" value="NITRATE/NITRITE SENSOR PROTEIN NARX-RELATED"/>
    <property type="match status" value="1"/>
</dbReference>
<dbReference type="Proteomes" id="UP000766698">
    <property type="component" value="Unassembled WGS sequence"/>
</dbReference>
<evidence type="ECO:0000256" key="2">
    <source>
        <dbReference type="ARBA" id="ARBA00012438"/>
    </source>
</evidence>
<dbReference type="InterPro" id="IPR005467">
    <property type="entry name" value="His_kinase_dom"/>
</dbReference>
<evidence type="ECO:0000259" key="7">
    <source>
        <dbReference type="PROSITE" id="PS50109"/>
    </source>
</evidence>
<keyword evidence="3" id="KW-0808">Transferase</keyword>
<dbReference type="SUPFAM" id="SSF55874">
    <property type="entry name" value="ATPase domain of HSP90 chaperone/DNA topoisomerase II/histidine kinase"/>
    <property type="match status" value="1"/>
</dbReference>
<dbReference type="PROSITE" id="PS50109">
    <property type="entry name" value="HIS_KIN"/>
    <property type="match status" value="1"/>
</dbReference>
<evidence type="ECO:0000256" key="5">
    <source>
        <dbReference type="ARBA" id="ARBA00023012"/>
    </source>
</evidence>
<dbReference type="PANTHER" id="PTHR24421:SF62">
    <property type="entry name" value="SENSORY TRANSDUCTION HISTIDINE KINASE"/>
    <property type="match status" value="1"/>
</dbReference>
<comment type="caution">
    <text evidence="8">The sequence shown here is derived from an EMBL/GenBank/DDBJ whole genome shotgun (WGS) entry which is preliminary data.</text>
</comment>
<gene>
    <name evidence="8" type="ORF">GL263_10310</name>
</gene>
<dbReference type="InterPro" id="IPR004358">
    <property type="entry name" value="Sig_transdc_His_kin-like_C"/>
</dbReference>
<dbReference type="EMBL" id="WMLF01000112">
    <property type="protein sequence ID" value="MBB1243945.1"/>
    <property type="molecule type" value="Genomic_DNA"/>
</dbReference>
<organism evidence="8 9">
    <name type="scientific">Streptomyces durbertensis</name>
    <dbReference type="NCBI Taxonomy" id="2448886"/>
    <lineage>
        <taxon>Bacteria</taxon>
        <taxon>Bacillati</taxon>
        <taxon>Actinomycetota</taxon>
        <taxon>Actinomycetes</taxon>
        <taxon>Kitasatosporales</taxon>
        <taxon>Streptomycetaceae</taxon>
        <taxon>Streptomyces</taxon>
    </lineage>
</organism>
<dbReference type="InterPro" id="IPR050482">
    <property type="entry name" value="Sensor_HK_TwoCompSys"/>
</dbReference>
<reference evidence="9" key="1">
    <citation type="journal article" date="2020" name="Syst. Appl. Microbiol.">
        <title>Streptomyces alkaliterrae sp. nov., isolated from an alkaline soil, and emended descriptions of Streptomyces alkaliphilus, Streptomyces calidiresistens and Streptomyces durbertensis.</title>
        <authorList>
            <person name="Swiecimska M."/>
            <person name="Golinska P."/>
            <person name="Nouioui I."/>
            <person name="Wypij M."/>
            <person name="Rai M."/>
            <person name="Sangal V."/>
            <person name="Goodfellow M."/>
        </authorList>
    </citation>
    <scope>NUCLEOTIDE SEQUENCE [LARGE SCALE GENOMIC DNA]</scope>
    <source>
        <strain evidence="9">DSM 104538</strain>
    </source>
</reference>
<dbReference type="Gene3D" id="3.30.565.10">
    <property type="entry name" value="Histidine kinase-like ATPase, C-terminal domain"/>
    <property type="match status" value="1"/>
</dbReference>
<evidence type="ECO:0000313" key="9">
    <source>
        <dbReference type="Proteomes" id="UP000766698"/>
    </source>
</evidence>
<evidence type="ECO:0000256" key="4">
    <source>
        <dbReference type="ARBA" id="ARBA00022777"/>
    </source>
</evidence>